<dbReference type="Gene3D" id="3.40.50.1110">
    <property type="entry name" value="SGNH hydrolase"/>
    <property type="match status" value="1"/>
</dbReference>
<evidence type="ECO:0000313" key="2">
    <source>
        <dbReference type="EMBL" id="MCR9016486.1"/>
    </source>
</evidence>
<accession>A0A9X2P7X3</accession>
<proteinExistence type="predicted"/>
<sequence length="299" mass="34718">MKKNMKIFKYFFLLLIVSIISVELILRWYGLHDLPTYREDVDYEYIHHPNQKRMVYRNYFFTNSFGMRSGDIDNSKRKILLIGDSVINGGNRNSNEQLASTIIQSNLGDSIQVLNVSSGSWGPDNGMQFIKKHGGFDAQLICLVFNSHDAGDVMDFKPTVNINPVKPGKNDKFALMAFSRRFLLPKIKTGLNNNYEEKEYILKETSELNPGWKFFLEYCVAKRIPLIVYLHAERNEWKKRKYNAEGEKIINFCKENNIKLVKDIDVLKEEYFSDGIHLNKDGQKMIADILSPIIEKIID</sequence>
<dbReference type="AlphaFoldDB" id="A0A9X2P7X3"/>
<evidence type="ECO:0008006" key="4">
    <source>
        <dbReference type="Google" id="ProtNLM"/>
    </source>
</evidence>
<keyword evidence="1" id="KW-0812">Transmembrane</keyword>
<protein>
    <recommendedName>
        <fullName evidence="4">SGNH hydrolase-type esterase domain-containing protein</fullName>
    </recommendedName>
</protein>
<keyword evidence="1" id="KW-1133">Transmembrane helix</keyword>
<dbReference type="Proteomes" id="UP001142175">
    <property type="component" value="Unassembled WGS sequence"/>
</dbReference>
<reference evidence="2" key="1">
    <citation type="submission" date="2022-08" db="EMBL/GenBank/DDBJ databases">
        <authorList>
            <person name="Zhang D."/>
        </authorList>
    </citation>
    <scope>NUCLEOTIDE SEQUENCE</scope>
    <source>
        <strain evidence="2">XJ19-11</strain>
    </source>
</reference>
<evidence type="ECO:0000256" key="1">
    <source>
        <dbReference type="SAM" id="Phobius"/>
    </source>
</evidence>
<evidence type="ECO:0000313" key="3">
    <source>
        <dbReference type="Proteomes" id="UP001142175"/>
    </source>
</evidence>
<feature type="transmembrane region" description="Helical" evidence="1">
    <location>
        <begin position="7"/>
        <end position="29"/>
    </location>
</feature>
<gene>
    <name evidence="2" type="ORF">NU887_15695</name>
</gene>
<dbReference type="EMBL" id="JANSUY010000015">
    <property type="protein sequence ID" value="MCR9016486.1"/>
    <property type="molecule type" value="Genomic_DNA"/>
</dbReference>
<name>A0A9X2P7X3_9BACT</name>
<dbReference type="InterPro" id="IPR036514">
    <property type="entry name" value="SGNH_hydro_sf"/>
</dbReference>
<dbReference type="SUPFAM" id="SSF52266">
    <property type="entry name" value="SGNH hydrolase"/>
    <property type="match status" value="1"/>
</dbReference>
<keyword evidence="1" id="KW-0472">Membrane</keyword>
<keyword evidence="3" id="KW-1185">Reference proteome</keyword>
<dbReference type="RefSeq" id="WP_258424331.1">
    <property type="nucleotide sequence ID" value="NZ_JANSUY010000015.1"/>
</dbReference>
<organism evidence="2 3">
    <name type="scientific">Aquiflexum gelatinilyticum</name>
    <dbReference type="NCBI Taxonomy" id="2961943"/>
    <lineage>
        <taxon>Bacteria</taxon>
        <taxon>Pseudomonadati</taxon>
        <taxon>Bacteroidota</taxon>
        <taxon>Cytophagia</taxon>
        <taxon>Cytophagales</taxon>
        <taxon>Cyclobacteriaceae</taxon>
        <taxon>Aquiflexum</taxon>
    </lineage>
</organism>
<dbReference type="GO" id="GO:0016788">
    <property type="term" value="F:hydrolase activity, acting on ester bonds"/>
    <property type="evidence" value="ECO:0007669"/>
    <property type="project" value="UniProtKB-ARBA"/>
</dbReference>
<comment type="caution">
    <text evidence="2">The sequence shown here is derived from an EMBL/GenBank/DDBJ whole genome shotgun (WGS) entry which is preliminary data.</text>
</comment>